<dbReference type="Proteomes" id="UP000325003">
    <property type="component" value="Unassembled WGS sequence"/>
</dbReference>
<sequence length="493" mass="48552">MSGEIEQELDRLRQLVGRLERANTALTHRMKELELRQPATAPNVEPGSTREAAPSRRGLVWLAGAGMAGAAAAVVARPTAAHADGTPVVLGAVNSADLPTEIKLNSGPYGNHPALVLRGEDNEGYASLGSGSIAVYGVSAVSYGRGVYGETAHAGGIGVVGRSSGGRYGVQGTWLKNPDELPGTAGVCGENLNTSSNGIGVIGSHAGSGWGVWATSVSGVGLYADGGTGSGAECVTTGGRADQFGVIGRVTSETPQYGSAGVRGINNARTDAGYGVHGSHDGTGAGVYGTSGGGIGVSGRGKNCGVAGLSLNDATHSAGVVGDMPLPHVTKGAGVRGYHGGSGRGVWAKSSGGPGLLAESTYATGAECVATGNADKTAGVLGRLTSTTPGASSAAVRAITNSTTNASYGVLASHAGTGTAVYGQSVGGVGVRGFGGTGRGGVFTGAAAQVNLTPGTVDTHPTSGTRGDLYVDSTGRLWFCKTGGTTATWAEVA</sequence>
<dbReference type="PROSITE" id="PS51318">
    <property type="entry name" value="TAT"/>
    <property type="match status" value="1"/>
</dbReference>
<organism evidence="2 3">
    <name type="scientific">Nocardioides humilatus</name>
    <dbReference type="NCBI Taxonomy" id="2607660"/>
    <lineage>
        <taxon>Bacteria</taxon>
        <taxon>Bacillati</taxon>
        <taxon>Actinomycetota</taxon>
        <taxon>Actinomycetes</taxon>
        <taxon>Propionibacteriales</taxon>
        <taxon>Nocardioidaceae</taxon>
        <taxon>Nocardioides</taxon>
    </lineage>
</organism>
<accession>A0A5B1L873</accession>
<evidence type="ECO:0000256" key="1">
    <source>
        <dbReference type="SAM" id="Coils"/>
    </source>
</evidence>
<dbReference type="AlphaFoldDB" id="A0A5B1L873"/>
<gene>
    <name evidence="2" type="ORF">F0U44_16675</name>
</gene>
<protein>
    <submittedName>
        <fullName evidence="2">Uncharacterized protein</fullName>
    </submittedName>
</protein>
<reference evidence="2 3" key="2">
    <citation type="submission" date="2019-09" db="EMBL/GenBank/DDBJ databases">
        <authorList>
            <person name="Jin C."/>
        </authorList>
    </citation>
    <scope>NUCLEOTIDE SEQUENCE [LARGE SCALE GENOMIC DNA]</scope>
    <source>
        <strain evidence="2 3">BN130099</strain>
    </source>
</reference>
<comment type="caution">
    <text evidence="2">The sequence shown here is derived from an EMBL/GenBank/DDBJ whole genome shotgun (WGS) entry which is preliminary data.</text>
</comment>
<feature type="coiled-coil region" evidence="1">
    <location>
        <begin position="2"/>
        <end position="36"/>
    </location>
</feature>
<dbReference type="InterPro" id="IPR006311">
    <property type="entry name" value="TAT_signal"/>
</dbReference>
<proteinExistence type="predicted"/>
<dbReference type="EMBL" id="VUJV01000006">
    <property type="protein sequence ID" value="KAA1416822.1"/>
    <property type="molecule type" value="Genomic_DNA"/>
</dbReference>
<reference evidence="2 3" key="1">
    <citation type="submission" date="2019-09" db="EMBL/GenBank/DDBJ databases">
        <title>Nocardioides panacisoli sp. nov., isolated from the soil of a ginseng field.</title>
        <authorList>
            <person name="Cho C."/>
        </authorList>
    </citation>
    <scope>NUCLEOTIDE SEQUENCE [LARGE SCALE GENOMIC DNA]</scope>
    <source>
        <strain evidence="2 3">BN130099</strain>
    </source>
</reference>
<name>A0A5B1L873_9ACTN</name>
<keyword evidence="3" id="KW-1185">Reference proteome</keyword>
<keyword evidence="1" id="KW-0175">Coiled coil</keyword>
<evidence type="ECO:0000313" key="2">
    <source>
        <dbReference type="EMBL" id="KAA1416822.1"/>
    </source>
</evidence>
<dbReference type="RefSeq" id="WP_149729492.1">
    <property type="nucleotide sequence ID" value="NZ_VUJV01000006.1"/>
</dbReference>
<evidence type="ECO:0000313" key="3">
    <source>
        <dbReference type="Proteomes" id="UP000325003"/>
    </source>
</evidence>